<keyword evidence="6" id="KW-0698">rRNA processing</keyword>
<evidence type="ECO:0000256" key="5">
    <source>
        <dbReference type="PROSITE-ProRule" id="PRU01026"/>
    </source>
</evidence>
<proteinExistence type="inferred from homology"/>
<dbReference type="InterPro" id="IPR001737">
    <property type="entry name" value="KsgA/Erm"/>
</dbReference>
<comment type="caution">
    <text evidence="8">The sequence shown here is derived from an EMBL/GenBank/DDBJ whole genome shotgun (WGS) entry which is preliminary data.</text>
</comment>
<evidence type="ECO:0000256" key="3">
    <source>
        <dbReference type="ARBA" id="ARBA00022691"/>
    </source>
</evidence>
<reference evidence="8" key="1">
    <citation type="submission" date="2022-03" db="EMBL/GenBank/DDBJ databases">
        <title>Draft genome sequence of Aduncisulcus paluster, a free-living microaerophilic Fornicata.</title>
        <authorList>
            <person name="Yuyama I."/>
            <person name="Kume K."/>
            <person name="Tamura T."/>
            <person name="Inagaki Y."/>
            <person name="Hashimoto T."/>
        </authorList>
    </citation>
    <scope>NUCLEOTIDE SEQUENCE</scope>
    <source>
        <strain evidence="8">NY0171</strain>
    </source>
</reference>
<dbReference type="Pfam" id="PF00398">
    <property type="entry name" value="RrnaAD"/>
    <property type="match status" value="1"/>
</dbReference>
<keyword evidence="1 5" id="KW-0489">Methyltransferase</keyword>
<feature type="binding site" evidence="5">
    <location>
        <position position="112"/>
    </location>
    <ligand>
        <name>S-adenosyl-L-methionine</name>
        <dbReference type="ChEBI" id="CHEBI:59789"/>
    </ligand>
</feature>
<sequence length="136" mass="14999">MLSPCMELQQVTQSQKSLGQNFLQDANIARKIVDSLKITENDSIIEIGPGQGALTKFILEAGPKSLTLVEKDRDLAPALEAEYPEASVELEDALKFDWAGLDPEKNWKIVGNLPYNVASKIMWDIAAQCNATCVFM</sequence>
<dbReference type="Gene3D" id="3.40.50.150">
    <property type="entry name" value="Vaccinia Virus protein VP39"/>
    <property type="match status" value="1"/>
</dbReference>
<accession>A0ABQ5K9C2</accession>
<feature type="binding site" evidence="5">
    <location>
        <position position="23"/>
    </location>
    <ligand>
        <name>S-adenosyl-L-methionine</name>
        <dbReference type="ChEBI" id="CHEBI:59789"/>
    </ligand>
</feature>
<dbReference type="PROSITE" id="PS51689">
    <property type="entry name" value="SAM_RNA_A_N6_MT"/>
    <property type="match status" value="1"/>
</dbReference>
<dbReference type="EC" id="2.1.1.-" evidence="6"/>
<dbReference type="Proteomes" id="UP001057375">
    <property type="component" value="Unassembled WGS sequence"/>
</dbReference>
<evidence type="ECO:0000256" key="1">
    <source>
        <dbReference type="ARBA" id="ARBA00022603"/>
    </source>
</evidence>
<feature type="non-terminal residue" evidence="8">
    <location>
        <position position="136"/>
    </location>
</feature>
<dbReference type="PROSITE" id="PS01131">
    <property type="entry name" value="RRNA_A_DIMETH"/>
    <property type="match status" value="1"/>
</dbReference>
<dbReference type="SMART" id="SM00650">
    <property type="entry name" value="rADc"/>
    <property type="match status" value="1"/>
</dbReference>
<dbReference type="EMBL" id="BQXS01000700">
    <property type="protein sequence ID" value="GKT29162.1"/>
    <property type="molecule type" value="Genomic_DNA"/>
</dbReference>
<keyword evidence="2 5" id="KW-0808">Transferase</keyword>
<dbReference type="InterPro" id="IPR020596">
    <property type="entry name" value="rRNA_Ade_Mease_Trfase_CS"/>
</dbReference>
<dbReference type="PANTHER" id="PTHR11727">
    <property type="entry name" value="DIMETHYLADENOSINE TRANSFERASE"/>
    <property type="match status" value="1"/>
</dbReference>
<name>A0ABQ5K9C2_9EUKA</name>
<dbReference type="InterPro" id="IPR020598">
    <property type="entry name" value="rRNA_Ade_methylase_Trfase_N"/>
</dbReference>
<dbReference type="SUPFAM" id="SSF53335">
    <property type="entry name" value="S-adenosyl-L-methionine-dependent methyltransferases"/>
    <property type="match status" value="1"/>
</dbReference>
<feature type="binding site" evidence="5">
    <location>
        <position position="48"/>
    </location>
    <ligand>
        <name>S-adenosyl-L-methionine</name>
        <dbReference type="ChEBI" id="CHEBI:59789"/>
    </ligand>
</feature>
<evidence type="ECO:0000313" key="8">
    <source>
        <dbReference type="EMBL" id="GKT29162.1"/>
    </source>
</evidence>
<feature type="binding site" evidence="5">
    <location>
        <position position="92"/>
    </location>
    <ligand>
        <name>S-adenosyl-L-methionine</name>
        <dbReference type="ChEBI" id="CHEBI:59789"/>
    </ligand>
</feature>
<dbReference type="PANTHER" id="PTHR11727:SF7">
    <property type="entry name" value="DIMETHYLADENOSINE TRANSFERASE-RELATED"/>
    <property type="match status" value="1"/>
</dbReference>
<evidence type="ECO:0000256" key="2">
    <source>
        <dbReference type="ARBA" id="ARBA00022679"/>
    </source>
</evidence>
<dbReference type="InterPro" id="IPR029063">
    <property type="entry name" value="SAM-dependent_MTases_sf"/>
</dbReference>
<dbReference type="GO" id="GO:0008168">
    <property type="term" value="F:methyltransferase activity"/>
    <property type="evidence" value="ECO:0007669"/>
    <property type="project" value="UniProtKB-KW"/>
</dbReference>
<keyword evidence="4 5" id="KW-0694">RNA-binding</keyword>
<gene>
    <name evidence="8" type="ORF">ADUPG1_001075</name>
</gene>
<evidence type="ECO:0000313" key="9">
    <source>
        <dbReference type="Proteomes" id="UP001057375"/>
    </source>
</evidence>
<protein>
    <recommendedName>
        <fullName evidence="6">rRNA adenine N(6)-methyltransferase</fullName>
        <ecNumber evidence="6">2.1.1.-</ecNumber>
    </recommendedName>
</protein>
<feature type="binding site" evidence="5">
    <location>
        <position position="70"/>
    </location>
    <ligand>
        <name>S-adenosyl-L-methionine</name>
        <dbReference type="ChEBI" id="CHEBI:59789"/>
    </ligand>
</feature>
<evidence type="ECO:0000259" key="7">
    <source>
        <dbReference type="SMART" id="SM00650"/>
    </source>
</evidence>
<dbReference type="GO" id="GO:0032259">
    <property type="term" value="P:methylation"/>
    <property type="evidence" value="ECO:0007669"/>
    <property type="project" value="UniProtKB-KW"/>
</dbReference>
<keyword evidence="9" id="KW-1185">Reference proteome</keyword>
<feature type="binding site" evidence="5">
    <location>
        <position position="21"/>
    </location>
    <ligand>
        <name>S-adenosyl-L-methionine</name>
        <dbReference type="ChEBI" id="CHEBI:59789"/>
    </ligand>
</feature>
<evidence type="ECO:0000256" key="4">
    <source>
        <dbReference type="ARBA" id="ARBA00022884"/>
    </source>
</evidence>
<organism evidence="8 9">
    <name type="scientific">Aduncisulcus paluster</name>
    <dbReference type="NCBI Taxonomy" id="2918883"/>
    <lineage>
        <taxon>Eukaryota</taxon>
        <taxon>Metamonada</taxon>
        <taxon>Carpediemonas-like organisms</taxon>
        <taxon>Aduncisulcus</taxon>
    </lineage>
</organism>
<keyword evidence="3 5" id="KW-0949">S-adenosyl-L-methionine</keyword>
<comment type="similarity">
    <text evidence="5 6">Belongs to the class I-like SAM-binding methyltransferase superfamily. rRNA adenine N(6)-methyltransferase family.</text>
</comment>
<evidence type="ECO:0000256" key="6">
    <source>
        <dbReference type="RuleBase" id="RU362106"/>
    </source>
</evidence>
<feature type="domain" description="Ribosomal RNA adenine methylase transferase N-terminal" evidence="7">
    <location>
        <begin position="28"/>
        <end position="136"/>
    </location>
</feature>